<comment type="similarity">
    <text evidence="2">Belongs to the bacterial solute-binding protein 1 family.</text>
</comment>
<dbReference type="Proteomes" id="UP000199541">
    <property type="component" value="Unassembled WGS sequence"/>
</dbReference>
<dbReference type="Pfam" id="PF13416">
    <property type="entry name" value="SBP_bac_8"/>
    <property type="match status" value="1"/>
</dbReference>
<name>A0AAN4UPI5_9RHOB</name>
<evidence type="ECO:0000256" key="1">
    <source>
        <dbReference type="ARBA" id="ARBA00004418"/>
    </source>
</evidence>
<proteinExistence type="inferred from homology"/>
<dbReference type="EMBL" id="FNOB01000002">
    <property type="protein sequence ID" value="SDW19457.1"/>
    <property type="molecule type" value="Genomic_DNA"/>
</dbReference>
<dbReference type="GO" id="GO:0042597">
    <property type="term" value="C:periplasmic space"/>
    <property type="evidence" value="ECO:0007669"/>
    <property type="project" value="UniProtKB-SubCell"/>
</dbReference>
<sequence>MIHWKSLAAAGALALGVGQMAQAAATNIELYFPVPVQGKLANKMKSLMEAFNKAHPDIDATAVYTGSYDETNLKTRAAIRAGNPPAAVIMSANFILEYQINNEIQPLDPMIKADGMTDARFMNQFWPALHGNAQFAGHVWAVPFQNSTPLLYLNVKAFKEAGLNPDNPPQTWAEWAADAKKLTKRDGNSVSRYGLMMPGNYDYLGWIVSALDMSNGGQYYNTDFGGEVYYDQPSMLGAVRFMHNLVFKDKVMPQGVTNAKDVSTSFFAGKAAMVVLSTGALSFVRDNMKDNFRVAFLPGHLRHAVAIGGASLMMPKGLSPAKQEAAWTLIKWLTSPKVAGEWSRFTGYFAPNKGAYDLPEMKDFMAQHPNAQVALKQLAYAHPWFATYNTVAVRKALEDQVQAVLSGNETPEKAVKAAQAKADQLMAPYVAQTALKLPN</sequence>
<dbReference type="Proteomes" id="UP000634647">
    <property type="component" value="Unassembled WGS sequence"/>
</dbReference>
<evidence type="ECO:0000313" key="4">
    <source>
        <dbReference type="EMBL" id="GHD99740.1"/>
    </source>
</evidence>
<dbReference type="SUPFAM" id="SSF53850">
    <property type="entry name" value="Periplasmic binding protein-like II"/>
    <property type="match status" value="1"/>
</dbReference>
<comment type="subcellular location">
    <subcellularLocation>
        <location evidence="1">Periplasm</location>
    </subcellularLocation>
</comment>
<evidence type="ECO:0000313" key="5">
    <source>
        <dbReference type="EMBL" id="SDW19457.1"/>
    </source>
</evidence>
<dbReference type="InterPro" id="IPR006059">
    <property type="entry name" value="SBP"/>
</dbReference>
<feature type="chain" id="PRO_5043030437" evidence="3">
    <location>
        <begin position="24"/>
        <end position="439"/>
    </location>
</feature>
<reference evidence="4" key="3">
    <citation type="submission" date="2023-06" db="EMBL/GenBank/DDBJ databases">
        <authorList>
            <person name="Sun Q."/>
            <person name="Zhou Y."/>
        </authorList>
    </citation>
    <scope>NUCLEOTIDE SEQUENCE</scope>
    <source>
        <strain evidence="4">CGMCC 1.10859</strain>
    </source>
</reference>
<keyword evidence="3" id="KW-0732">Signal</keyword>
<dbReference type="RefSeq" id="WP_035840157.1">
    <property type="nucleotide sequence ID" value="NZ_BNAB01000002.1"/>
</dbReference>
<evidence type="ECO:0000256" key="3">
    <source>
        <dbReference type="SAM" id="SignalP"/>
    </source>
</evidence>
<organism evidence="4 7">
    <name type="scientific">Allgaiera indica</name>
    <dbReference type="NCBI Taxonomy" id="765699"/>
    <lineage>
        <taxon>Bacteria</taxon>
        <taxon>Pseudomonadati</taxon>
        <taxon>Pseudomonadota</taxon>
        <taxon>Alphaproteobacteria</taxon>
        <taxon>Rhodobacterales</taxon>
        <taxon>Paracoccaceae</taxon>
        <taxon>Allgaiera</taxon>
    </lineage>
</organism>
<dbReference type="CDD" id="cd14748">
    <property type="entry name" value="PBP2_UgpB"/>
    <property type="match status" value="1"/>
</dbReference>
<dbReference type="InterPro" id="IPR050490">
    <property type="entry name" value="Bact_solute-bd_prot1"/>
</dbReference>
<dbReference type="PANTHER" id="PTHR43649">
    <property type="entry name" value="ARABINOSE-BINDING PROTEIN-RELATED"/>
    <property type="match status" value="1"/>
</dbReference>
<reference evidence="4" key="1">
    <citation type="journal article" date="2014" name="Int. J. Syst. Evol. Microbiol.">
        <title>Complete genome sequence of Corynebacterium casei LMG S-19264T (=DSM 44701T), isolated from a smear-ripened cheese.</title>
        <authorList>
            <consortium name="US DOE Joint Genome Institute (JGI-PGF)"/>
            <person name="Walter F."/>
            <person name="Albersmeier A."/>
            <person name="Kalinowski J."/>
            <person name="Ruckert C."/>
        </authorList>
    </citation>
    <scope>NUCLEOTIDE SEQUENCE</scope>
    <source>
        <strain evidence="4">CGMCC 1.10859</strain>
    </source>
</reference>
<accession>A0AAN4UPI5</accession>
<evidence type="ECO:0000313" key="6">
    <source>
        <dbReference type="Proteomes" id="UP000199541"/>
    </source>
</evidence>
<gene>
    <name evidence="4" type="ORF">GCM10008024_08330</name>
    <name evidence="5" type="ORF">SAMN05444006_10244</name>
</gene>
<reference evidence="5 6" key="2">
    <citation type="submission" date="2016-10" db="EMBL/GenBank/DDBJ databases">
        <authorList>
            <person name="Varghese N."/>
            <person name="Submissions S."/>
        </authorList>
    </citation>
    <scope>NUCLEOTIDE SEQUENCE [LARGE SCALE GENOMIC DNA]</scope>
    <source>
        <strain evidence="5 6">DSM 24802</strain>
    </source>
</reference>
<dbReference type="PANTHER" id="PTHR43649:SF30">
    <property type="entry name" value="ABC TRANSPORTER SUBSTRATE-BINDING PROTEIN"/>
    <property type="match status" value="1"/>
</dbReference>
<comment type="caution">
    <text evidence="4">The sequence shown here is derived from an EMBL/GenBank/DDBJ whole genome shotgun (WGS) entry which is preliminary data.</text>
</comment>
<dbReference type="EMBL" id="BNAB01000002">
    <property type="protein sequence ID" value="GHD99740.1"/>
    <property type="molecule type" value="Genomic_DNA"/>
</dbReference>
<keyword evidence="6" id="KW-1185">Reference proteome</keyword>
<evidence type="ECO:0000256" key="2">
    <source>
        <dbReference type="ARBA" id="ARBA00008520"/>
    </source>
</evidence>
<evidence type="ECO:0000313" key="7">
    <source>
        <dbReference type="Proteomes" id="UP000634647"/>
    </source>
</evidence>
<protein>
    <submittedName>
        <fullName evidence="4 5">ABC transporter substrate-binding protein</fullName>
    </submittedName>
</protein>
<feature type="signal peptide" evidence="3">
    <location>
        <begin position="1"/>
        <end position="23"/>
    </location>
</feature>
<dbReference type="AlphaFoldDB" id="A0AAN4UPI5"/>
<dbReference type="Gene3D" id="3.40.190.10">
    <property type="entry name" value="Periplasmic binding protein-like II"/>
    <property type="match status" value="2"/>
</dbReference>